<accession>A0A6I6UG62</accession>
<dbReference type="PANTHER" id="PTHR24348">
    <property type="entry name" value="SERINE/THREONINE-PROTEIN KINASE UNC-51-RELATED"/>
    <property type="match status" value="1"/>
</dbReference>
<dbReference type="Gene3D" id="1.10.510.10">
    <property type="entry name" value="Transferase(Phosphotransferase) domain 1"/>
    <property type="match status" value="1"/>
</dbReference>
<dbReference type="InterPro" id="IPR017441">
    <property type="entry name" value="Protein_kinase_ATP_BS"/>
</dbReference>
<organism evidence="7 8">
    <name type="scientific">Rossellomorea vietnamensis</name>
    <dbReference type="NCBI Taxonomy" id="218284"/>
    <lineage>
        <taxon>Bacteria</taxon>
        <taxon>Bacillati</taxon>
        <taxon>Bacillota</taxon>
        <taxon>Bacilli</taxon>
        <taxon>Bacillales</taxon>
        <taxon>Bacillaceae</taxon>
        <taxon>Rossellomorea</taxon>
    </lineage>
</organism>
<dbReference type="Proteomes" id="UP000465062">
    <property type="component" value="Chromosome"/>
</dbReference>
<dbReference type="GO" id="GO:0034045">
    <property type="term" value="C:phagophore assembly site membrane"/>
    <property type="evidence" value="ECO:0007669"/>
    <property type="project" value="TreeGrafter"/>
</dbReference>
<dbReference type="AlphaFoldDB" id="A0A6I6UG62"/>
<dbReference type="RefSeq" id="WP_051758242.1">
    <property type="nucleotide sequence ID" value="NZ_CCDN010000001.1"/>
</dbReference>
<evidence type="ECO:0000259" key="6">
    <source>
        <dbReference type="PROSITE" id="PS50011"/>
    </source>
</evidence>
<dbReference type="GO" id="GO:0004674">
    <property type="term" value="F:protein serine/threonine kinase activity"/>
    <property type="evidence" value="ECO:0007669"/>
    <property type="project" value="InterPro"/>
</dbReference>
<dbReference type="GeneID" id="77235961"/>
<evidence type="ECO:0000256" key="1">
    <source>
        <dbReference type="ARBA" id="ARBA00022679"/>
    </source>
</evidence>
<dbReference type="SUPFAM" id="SSF56112">
    <property type="entry name" value="Protein kinase-like (PK-like)"/>
    <property type="match status" value="1"/>
</dbReference>
<name>A0A6I6UG62_9BACI</name>
<feature type="binding site" evidence="5">
    <location>
        <position position="54"/>
    </location>
    <ligand>
        <name>ATP</name>
        <dbReference type="ChEBI" id="CHEBI:30616"/>
    </ligand>
</feature>
<feature type="domain" description="Protein kinase" evidence="6">
    <location>
        <begin position="26"/>
        <end position="265"/>
    </location>
</feature>
<dbReference type="InterPro" id="IPR000719">
    <property type="entry name" value="Prot_kinase_dom"/>
</dbReference>
<keyword evidence="3 7" id="KW-0418">Kinase</keyword>
<keyword evidence="2 5" id="KW-0547">Nucleotide-binding</keyword>
<proteinExistence type="predicted"/>
<evidence type="ECO:0000313" key="8">
    <source>
        <dbReference type="Proteomes" id="UP000465062"/>
    </source>
</evidence>
<dbReference type="GO" id="GO:0005524">
    <property type="term" value="F:ATP binding"/>
    <property type="evidence" value="ECO:0007669"/>
    <property type="project" value="UniProtKB-UniRule"/>
</dbReference>
<dbReference type="GO" id="GO:0042594">
    <property type="term" value="P:response to starvation"/>
    <property type="evidence" value="ECO:0007669"/>
    <property type="project" value="TreeGrafter"/>
</dbReference>
<dbReference type="Pfam" id="PF00069">
    <property type="entry name" value="Pkinase"/>
    <property type="match status" value="1"/>
</dbReference>
<evidence type="ECO:0000256" key="2">
    <source>
        <dbReference type="ARBA" id="ARBA00022741"/>
    </source>
</evidence>
<dbReference type="KEGG" id="bvq:FHE72_13380"/>
<keyword evidence="1" id="KW-0808">Transferase</keyword>
<dbReference type="InterPro" id="IPR045269">
    <property type="entry name" value="Atg1-like"/>
</dbReference>
<keyword evidence="4 5" id="KW-0067">ATP-binding</keyword>
<evidence type="ECO:0000256" key="4">
    <source>
        <dbReference type="ARBA" id="ARBA00022840"/>
    </source>
</evidence>
<dbReference type="EMBL" id="CP047394">
    <property type="protein sequence ID" value="QHE61894.1"/>
    <property type="molecule type" value="Genomic_DNA"/>
</dbReference>
<dbReference type="GO" id="GO:0005829">
    <property type="term" value="C:cytosol"/>
    <property type="evidence" value="ECO:0007669"/>
    <property type="project" value="TreeGrafter"/>
</dbReference>
<evidence type="ECO:0000256" key="3">
    <source>
        <dbReference type="ARBA" id="ARBA00022777"/>
    </source>
</evidence>
<dbReference type="PANTHER" id="PTHR24348:SF22">
    <property type="entry name" value="NON-SPECIFIC SERINE_THREONINE PROTEIN KINASE"/>
    <property type="match status" value="1"/>
</dbReference>
<dbReference type="InterPro" id="IPR011009">
    <property type="entry name" value="Kinase-like_dom_sf"/>
</dbReference>
<dbReference type="SMART" id="SM00220">
    <property type="entry name" value="S_TKc"/>
    <property type="match status" value="1"/>
</dbReference>
<protein>
    <submittedName>
        <fullName evidence="7">Protein kinase</fullName>
    </submittedName>
</protein>
<dbReference type="PROSITE" id="PS00107">
    <property type="entry name" value="PROTEIN_KINASE_ATP"/>
    <property type="match status" value="1"/>
</dbReference>
<evidence type="ECO:0000256" key="5">
    <source>
        <dbReference type="PROSITE-ProRule" id="PRU10141"/>
    </source>
</evidence>
<dbReference type="PROSITE" id="PS50011">
    <property type="entry name" value="PROTEIN_KINASE_DOM"/>
    <property type="match status" value="1"/>
</dbReference>
<dbReference type="CDD" id="cd00180">
    <property type="entry name" value="PKc"/>
    <property type="match status" value="1"/>
</dbReference>
<sequence>MIHVLFRRLVDAFEQTWKPGDWVDEYQIIRLVGKGSYGTTYSVLLPTGEEAILKRIRPYKKLFSNHVQYVQNERDALITLSHPNFPAFIRAGEYKGISYFVMKKMSGRTFEELIFQEGKKYSEEESLRVSLQLLTLVDVIHQKGYVHRDLRIPNILSDHGAIHIIDFGLACVMETESPVLEAHKDYMRDKSKKSDYYAIGHFLLFLLYSSYEPVSSRDTSWEEELPIHHDTKAILRKLLQIDGEYLDGSELIEDLVKVIHIVHNQ</sequence>
<dbReference type="GO" id="GO:0005776">
    <property type="term" value="C:autophagosome"/>
    <property type="evidence" value="ECO:0007669"/>
    <property type="project" value="TreeGrafter"/>
</dbReference>
<evidence type="ECO:0000313" key="7">
    <source>
        <dbReference type="EMBL" id="QHE61894.1"/>
    </source>
</evidence>
<reference evidence="7 8" key="1">
    <citation type="submission" date="2019-06" db="EMBL/GenBank/DDBJ databases">
        <title>An operon consisting of a P-type ATPase gene and a transcriptional regular gene given the different cadmium resistance in Bacillus vietamensis 151-6 and Bacillus marisflavi 151-25.</title>
        <authorList>
            <person name="Yu X."/>
        </authorList>
    </citation>
    <scope>NUCLEOTIDE SEQUENCE [LARGE SCALE GENOMIC DNA]</scope>
    <source>
        <strain evidence="7 8">151-6</strain>
    </source>
</reference>
<gene>
    <name evidence="7" type="ORF">FHE72_13380</name>
</gene>